<gene>
    <name evidence="1" type="ORF">GCM10008927_06440</name>
</gene>
<evidence type="ECO:0000313" key="1">
    <source>
        <dbReference type="EMBL" id="GHA44356.1"/>
    </source>
</evidence>
<comment type="caution">
    <text evidence="1">The sequence shown here is derived from an EMBL/GenBank/DDBJ whole genome shotgun (WGS) entry which is preliminary data.</text>
</comment>
<name>A0ABQ3CUE9_9RHOB</name>
<keyword evidence="2" id="KW-1185">Reference proteome</keyword>
<proteinExistence type="predicted"/>
<sequence length="80" mass="9094">MTEQTSLFDTNRNYQPTDPEIVELLGNTAKQAQMRHYGRSPSFYRLGRKIIYTGADLNAWADAQRVDTLCKEKRTRAGGA</sequence>
<protein>
    <recommendedName>
        <fullName evidence="3">DNA-binding protein</fullName>
    </recommendedName>
</protein>
<reference evidence="2" key="1">
    <citation type="journal article" date="2019" name="Int. J. Syst. Evol. Microbiol.">
        <title>The Global Catalogue of Microorganisms (GCM) 10K type strain sequencing project: providing services to taxonomists for standard genome sequencing and annotation.</title>
        <authorList>
            <consortium name="The Broad Institute Genomics Platform"/>
            <consortium name="The Broad Institute Genome Sequencing Center for Infectious Disease"/>
            <person name="Wu L."/>
            <person name="Ma J."/>
        </authorList>
    </citation>
    <scope>NUCLEOTIDE SEQUENCE [LARGE SCALE GENOMIC DNA]</scope>
    <source>
        <strain evidence="2">KCTC 32465</strain>
    </source>
</reference>
<evidence type="ECO:0000313" key="2">
    <source>
        <dbReference type="Proteomes" id="UP000634455"/>
    </source>
</evidence>
<accession>A0ABQ3CUE9</accession>
<evidence type="ECO:0008006" key="3">
    <source>
        <dbReference type="Google" id="ProtNLM"/>
    </source>
</evidence>
<dbReference type="RefSeq" id="WP_189639112.1">
    <property type="nucleotide sequence ID" value="NZ_BMZF01000001.1"/>
</dbReference>
<dbReference type="Proteomes" id="UP000634455">
    <property type="component" value="Unassembled WGS sequence"/>
</dbReference>
<dbReference type="EMBL" id="BMZF01000001">
    <property type="protein sequence ID" value="GHA44356.1"/>
    <property type="molecule type" value="Genomic_DNA"/>
</dbReference>
<organism evidence="1 2">
    <name type="scientific">Paramylibacter ulvae</name>
    <dbReference type="NCBI Taxonomy" id="1651968"/>
    <lineage>
        <taxon>Bacteria</taxon>
        <taxon>Pseudomonadati</taxon>
        <taxon>Pseudomonadota</taxon>
        <taxon>Alphaproteobacteria</taxon>
        <taxon>Rhodobacterales</taxon>
        <taxon>Paracoccaceae</taxon>
        <taxon>Paramylibacter</taxon>
    </lineage>
</organism>